<dbReference type="OrthoDB" id="2082320at2"/>
<reference evidence="1 2" key="1">
    <citation type="journal article" date="2019" name="Microorganisms">
        <title>Paenibacillus lutrae sp. nov., A Chitinolytic Species Isolated from A River Otter in Castril Natural Park, Granada, Spain.</title>
        <authorList>
            <person name="Rodriguez M."/>
            <person name="Reina J.C."/>
            <person name="Bejar V."/>
            <person name="Llamas I."/>
        </authorList>
    </citation>
    <scope>NUCLEOTIDE SEQUENCE [LARGE SCALE GENOMIC DNA]</scope>
    <source>
        <strain evidence="1 2">N10</strain>
    </source>
</reference>
<proteinExistence type="predicted"/>
<dbReference type="Proteomes" id="UP000490800">
    <property type="component" value="Unassembled WGS sequence"/>
</dbReference>
<name>A0A7X3JYR0_9BACL</name>
<keyword evidence="2" id="KW-1185">Reference proteome</keyword>
<evidence type="ECO:0000313" key="2">
    <source>
        <dbReference type="Proteomes" id="UP000490800"/>
    </source>
</evidence>
<protein>
    <submittedName>
        <fullName evidence="1">Uncharacterized protein</fullName>
    </submittedName>
</protein>
<dbReference type="EMBL" id="RHLK01000003">
    <property type="protein sequence ID" value="MVO99286.1"/>
    <property type="molecule type" value="Genomic_DNA"/>
</dbReference>
<organism evidence="1 2">
    <name type="scientific">Paenibacillus lutrae</name>
    <dbReference type="NCBI Taxonomy" id="2078573"/>
    <lineage>
        <taxon>Bacteria</taxon>
        <taxon>Bacillati</taxon>
        <taxon>Bacillota</taxon>
        <taxon>Bacilli</taxon>
        <taxon>Bacillales</taxon>
        <taxon>Paenibacillaceae</taxon>
        <taxon>Paenibacillus</taxon>
    </lineage>
</organism>
<gene>
    <name evidence="1" type="ORF">EDM21_07045</name>
</gene>
<dbReference type="AlphaFoldDB" id="A0A7X3JYR0"/>
<dbReference type="RefSeq" id="WP_157334191.1">
    <property type="nucleotide sequence ID" value="NZ_RHLK01000003.1"/>
</dbReference>
<sequence>MNTLSKAFALIVAMLLLYIYPLADSAEKRDDLTRLFTFQALTRFVDSVRDKGVITPNMFNDFQKELSVSSQEFEVSMEHRHKQYIPVYNDSGHFQDRYSVVDEAFYQTQIMEVLFPDSILSPDDSERTYRLGAGDFFTVTLKSLGQSSSAVWRDALNGTNSPAGELYLPYGGMVRNEDS</sequence>
<accession>A0A7X3JYR0</accession>
<evidence type="ECO:0000313" key="1">
    <source>
        <dbReference type="EMBL" id="MVO99286.1"/>
    </source>
</evidence>
<comment type="caution">
    <text evidence="1">The sequence shown here is derived from an EMBL/GenBank/DDBJ whole genome shotgun (WGS) entry which is preliminary data.</text>
</comment>